<dbReference type="SUPFAM" id="SSF82549">
    <property type="entry name" value="DAK1/DegV-like"/>
    <property type="match status" value="1"/>
</dbReference>
<accession>A0A5P9QC49</accession>
<evidence type="ECO:0000256" key="2">
    <source>
        <dbReference type="SAM" id="MobiDB-lite"/>
    </source>
</evidence>
<sequence length="300" mass="31029">MSPLRRRAPGPVRVVTDSTASLPDAPDPVQDLVDVVPLTVVVDGVAAREGEDITPDEIAGALGSGARVTTSQPSRAAFEAAYERAAAEGASGVVSIHLSGELSGTVHQAAAAAATARLPVRVVDSRSAAMALGFAAREAARAARDGASGEAVARRAMRVAGTGRAVFLVDSLDHLRRGGRLSTPAAALGTVFGVRPLLTLRDGKIELVQRIRTRRAAVERMVEVAVASVERRTDPAVAVHFVGVHEPAFELARELEERTGHPVLVSPVSAVLGAHTGPGTLAVVVSDLAESTPRAARDKD</sequence>
<dbReference type="InterPro" id="IPR050270">
    <property type="entry name" value="DegV_domain_contain"/>
</dbReference>
<dbReference type="InterPro" id="IPR003797">
    <property type="entry name" value="DegV"/>
</dbReference>
<dbReference type="PROSITE" id="PS51482">
    <property type="entry name" value="DEGV"/>
    <property type="match status" value="1"/>
</dbReference>
<reference evidence="3 4" key="1">
    <citation type="submission" date="2019-10" db="EMBL/GenBank/DDBJ databases">
        <title>Genome sequence of Luteimicrobium xylanilyticum HY-24.</title>
        <authorList>
            <person name="Kim D.Y."/>
            <person name="Park H.-Y."/>
        </authorList>
    </citation>
    <scope>NUCLEOTIDE SEQUENCE [LARGE SCALE GENOMIC DNA]</scope>
    <source>
        <strain evidence="3 4">HY-24</strain>
    </source>
</reference>
<evidence type="ECO:0000313" key="3">
    <source>
        <dbReference type="EMBL" id="QFU98710.1"/>
    </source>
</evidence>
<keyword evidence="4" id="KW-1185">Reference proteome</keyword>
<dbReference type="NCBIfam" id="TIGR00762">
    <property type="entry name" value="DegV"/>
    <property type="match status" value="1"/>
</dbReference>
<dbReference type="Gene3D" id="3.30.1180.10">
    <property type="match status" value="1"/>
</dbReference>
<dbReference type="GO" id="GO:0008289">
    <property type="term" value="F:lipid binding"/>
    <property type="evidence" value="ECO:0007669"/>
    <property type="project" value="UniProtKB-KW"/>
</dbReference>
<dbReference type="RefSeq" id="WP_036949610.1">
    <property type="nucleotide sequence ID" value="NZ_BAABIH010000017.1"/>
</dbReference>
<dbReference type="InterPro" id="IPR043168">
    <property type="entry name" value="DegV_C"/>
</dbReference>
<dbReference type="AlphaFoldDB" id="A0A5P9QC49"/>
<evidence type="ECO:0000256" key="1">
    <source>
        <dbReference type="ARBA" id="ARBA00023121"/>
    </source>
</evidence>
<dbReference type="OrthoDB" id="9760324at2"/>
<dbReference type="EMBL" id="CP045529">
    <property type="protein sequence ID" value="QFU98710.1"/>
    <property type="molecule type" value="Genomic_DNA"/>
</dbReference>
<dbReference type="PANTHER" id="PTHR33434">
    <property type="entry name" value="DEGV DOMAIN-CONTAINING PROTEIN DR_1986-RELATED"/>
    <property type="match status" value="1"/>
</dbReference>
<dbReference type="Proteomes" id="UP000326702">
    <property type="component" value="Chromosome"/>
</dbReference>
<keyword evidence="1" id="KW-0446">Lipid-binding</keyword>
<protein>
    <submittedName>
        <fullName evidence="3">DegV domain-containing protein</fullName>
    </submittedName>
</protein>
<name>A0A5P9QC49_9MICO</name>
<proteinExistence type="predicted"/>
<dbReference type="PANTHER" id="PTHR33434:SF2">
    <property type="entry name" value="FATTY ACID-BINDING PROTEIN TM_1468"/>
    <property type="match status" value="1"/>
</dbReference>
<dbReference type="KEGG" id="lxl:KDY119_02229"/>
<dbReference type="Pfam" id="PF02645">
    <property type="entry name" value="DegV"/>
    <property type="match status" value="1"/>
</dbReference>
<organism evidence="3 4">
    <name type="scientific">Luteimicrobium xylanilyticum</name>
    <dbReference type="NCBI Taxonomy" id="1133546"/>
    <lineage>
        <taxon>Bacteria</taxon>
        <taxon>Bacillati</taxon>
        <taxon>Actinomycetota</taxon>
        <taxon>Actinomycetes</taxon>
        <taxon>Micrococcales</taxon>
        <taxon>Luteimicrobium</taxon>
    </lineage>
</organism>
<evidence type="ECO:0000313" key="4">
    <source>
        <dbReference type="Proteomes" id="UP000326702"/>
    </source>
</evidence>
<gene>
    <name evidence="3" type="ORF">KDY119_02229</name>
</gene>
<dbReference type="Gene3D" id="3.40.50.10170">
    <property type="match status" value="1"/>
</dbReference>
<feature type="region of interest" description="Disordered" evidence="2">
    <location>
        <begin position="1"/>
        <end position="28"/>
    </location>
</feature>